<keyword evidence="5" id="KW-1185">Reference proteome</keyword>
<dbReference type="SUPFAM" id="SSF54637">
    <property type="entry name" value="Thioesterase/thiol ester dehydrase-isomerase"/>
    <property type="match status" value="2"/>
</dbReference>
<protein>
    <submittedName>
        <fullName evidence="4">(R)-hydratase</fullName>
    </submittedName>
</protein>
<dbReference type="OrthoDB" id="5415111at2"/>
<accession>A0A5A7S9E7</accession>
<organism evidence="4 5">
    <name type="scientific">Antrihabitans cavernicola</name>
    <dbReference type="NCBI Taxonomy" id="2495913"/>
    <lineage>
        <taxon>Bacteria</taxon>
        <taxon>Bacillati</taxon>
        <taxon>Actinomycetota</taxon>
        <taxon>Actinomycetes</taxon>
        <taxon>Mycobacteriales</taxon>
        <taxon>Nocardiaceae</taxon>
        <taxon>Antrihabitans</taxon>
    </lineage>
</organism>
<dbReference type="RefSeq" id="WP_149431232.1">
    <property type="nucleotide sequence ID" value="NZ_VLNY01000007.1"/>
</dbReference>
<reference evidence="4 5" key="1">
    <citation type="submission" date="2019-07" db="EMBL/GenBank/DDBJ databases">
        <title>Rhodococcus cavernicolus sp. nov., isolated from a cave.</title>
        <authorList>
            <person name="Lee S.D."/>
        </authorList>
    </citation>
    <scope>NUCLEOTIDE SEQUENCE [LARGE SCALE GENOMIC DNA]</scope>
    <source>
        <strain evidence="4 5">C1-24</strain>
    </source>
</reference>
<evidence type="ECO:0000313" key="4">
    <source>
        <dbReference type="EMBL" id="KAA0021869.1"/>
    </source>
</evidence>
<dbReference type="GO" id="GO:0006633">
    <property type="term" value="P:fatty acid biosynthetic process"/>
    <property type="evidence" value="ECO:0007669"/>
    <property type="project" value="TreeGrafter"/>
</dbReference>
<feature type="domain" description="FAS1-like dehydratase" evidence="3">
    <location>
        <begin position="23"/>
        <end position="147"/>
    </location>
</feature>
<dbReference type="Pfam" id="PF01575">
    <property type="entry name" value="MaoC_dehydratas"/>
    <property type="match status" value="1"/>
</dbReference>
<dbReference type="InterPro" id="IPR050965">
    <property type="entry name" value="UPF0336/Enoyl-CoA_hydratase"/>
</dbReference>
<name>A0A5A7S9E7_9NOCA</name>
<proteinExistence type="inferred from homology"/>
<dbReference type="Gene3D" id="3.10.129.10">
    <property type="entry name" value="Hotdog Thioesterase"/>
    <property type="match status" value="2"/>
</dbReference>
<dbReference type="InterPro" id="IPR002539">
    <property type="entry name" value="MaoC-like_dom"/>
</dbReference>
<evidence type="ECO:0000256" key="1">
    <source>
        <dbReference type="ARBA" id="ARBA00005254"/>
    </source>
</evidence>
<sequence length="353" mass="37837">MTDTAVDNGVTADNGEHLKSREGYHYRIDDYYEVGREKIREYARAVQDRNPAHSSEQAAEELGFDGLIGTLTFVSIPALIANRRIFEKVITEYDVFVQTEQVIEVHKPVVAGDRLITDVELSSVRRIAGKDLITVTNTFSDDTGEVAVVMHTTVVGVSSDEVEAGITEAVDGVLMQAMNAESRREAAASYDEADVGKFPVAATLSTVSVDRKTKSLAFEDVSVGDELPAVVTRITRGDLVNYSGVSGDGNPIHWDENVAGLAKLPDVIAHGMLTIGIAAGYVSSWLGDPAAITRFGARLSSFAIVEAGKAGEVEYTGRVKSLDPETRTAKILVTAKSGGKKIFGLATADVRLS</sequence>
<dbReference type="AlphaFoldDB" id="A0A5A7S9E7"/>
<comment type="caution">
    <text evidence="4">The sequence shown here is derived from an EMBL/GenBank/DDBJ whole genome shotgun (WGS) entry which is preliminary data.</text>
</comment>
<dbReference type="PANTHER" id="PTHR43437:SF3">
    <property type="entry name" value="HYDROXYACYL-THIOESTER DEHYDRATASE TYPE 2, MITOCHONDRIAL"/>
    <property type="match status" value="1"/>
</dbReference>
<evidence type="ECO:0000259" key="2">
    <source>
        <dbReference type="Pfam" id="PF01575"/>
    </source>
</evidence>
<dbReference type="InterPro" id="IPR039569">
    <property type="entry name" value="FAS1-like_DH_region"/>
</dbReference>
<evidence type="ECO:0000313" key="5">
    <source>
        <dbReference type="Proteomes" id="UP000322244"/>
    </source>
</evidence>
<comment type="similarity">
    <text evidence="1">Belongs to the enoyl-CoA hydratase/isomerase family.</text>
</comment>
<dbReference type="Proteomes" id="UP000322244">
    <property type="component" value="Unassembled WGS sequence"/>
</dbReference>
<feature type="domain" description="MaoC-like" evidence="2">
    <location>
        <begin position="233"/>
        <end position="305"/>
    </location>
</feature>
<dbReference type="GO" id="GO:0019171">
    <property type="term" value="F:(3R)-hydroxyacyl-[acyl-carrier-protein] dehydratase activity"/>
    <property type="evidence" value="ECO:0007669"/>
    <property type="project" value="TreeGrafter"/>
</dbReference>
<dbReference type="NCBIfam" id="NF040620">
    <property type="entry name" value="fused_HadA_HadB"/>
    <property type="match status" value="1"/>
</dbReference>
<dbReference type="CDD" id="cd03441">
    <property type="entry name" value="R_hydratase_like"/>
    <property type="match status" value="1"/>
</dbReference>
<dbReference type="Pfam" id="PF13452">
    <property type="entry name" value="FAS1_DH_region"/>
    <property type="match status" value="1"/>
</dbReference>
<dbReference type="InterPro" id="IPR029069">
    <property type="entry name" value="HotDog_dom_sf"/>
</dbReference>
<dbReference type="PANTHER" id="PTHR43437">
    <property type="entry name" value="HYDROXYACYL-THIOESTER DEHYDRATASE TYPE 2, MITOCHONDRIAL-RELATED"/>
    <property type="match status" value="1"/>
</dbReference>
<gene>
    <name evidence="4" type="ORF">FOY51_15850</name>
</gene>
<evidence type="ECO:0000259" key="3">
    <source>
        <dbReference type="Pfam" id="PF13452"/>
    </source>
</evidence>
<dbReference type="EMBL" id="VLNY01000007">
    <property type="protein sequence ID" value="KAA0021869.1"/>
    <property type="molecule type" value="Genomic_DNA"/>
</dbReference>